<protein>
    <submittedName>
        <fullName evidence="2">Formate hydrogenlyase transcriptional activator FhlA</fullName>
    </submittedName>
</protein>
<proteinExistence type="predicted"/>
<organism evidence="2 3">
    <name type="scientific">Klebsiella pneumoniae</name>
    <dbReference type="NCBI Taxonomy" id="573"/>
    <lineage>
        <taxon>Bacteria</taxon>
        <taxon>Pseudomonadati</taxon>
        <taxon>Pseudomonadota</taxon>
        <taxon>Gammaproteobacteria</taxon>
        <taxon>Enterobacterales</taxon>
        <taxon>Enterobacteriaceae</taxon>
        <taxon>Klebsiella/Raoultella group</taxon>
        <taxon>Klebsiella</taxon>
        <taxon>Klebsiella pneumoniae complex</taxon>
    </lineage>
</organism>
<gene>
    <name evidence="2" type="primary">fhlA_1</name>
    <name evidence="2" type="ORF">NCTC9140_06468</name>
</gene>
<evidence type="ECO:0000313" key="2">
    <source>
        <dbReference type="EMBL" id="STS84657.1"/>
    </source>
</evidence>
<feature type="region of interest" description="Disordered" evidence="1">
    <location>
        <begin position="131"/>
        <end position="153"/>
    </location>
</feature>
<dbReference type="EMBL" id="UGKQ01000007">
    <property type="protein sequence ID" value="STS84657.1"/>
    <property type="molecule type" value="Genomic_DNA"/>
</dbReference>
<dbReference type="GO" id="GO:0016829">
    <property type="term" value="F:lyase activity"/>
    <property type="evidence" value="ECO:0007669"/>
    <property type="project" value="UniProtKB-KW"/>
</dbReference>
<evidence type="ECO:0000256" key="1">
    <source>
        <dbReference type="SAM" id="MobiDB-lite"/>
    </source>
</evidence>
<dbReference type="Proteomes" id="UP000254938">
    <property type="component" value="Unassembled WGS sequence"/>
</dbReference>
<evidence type="ECO:0000313" key="3">
    <source>
        <dbReference type="Proteomes" id="UP000254938"/>
    </source>
</evidence>
<keyword evidence="2" id="KW-0456">Lyase</keyword>
<dbReference type="AlphaFoldDB" id="A0A377U3G6"/>
<reference evidence="2 3" key="1">
    <citation type="submission" date="2018-06" db="EMBL/GenBank/DDBJ databases">
        <authorList>
            <consortium name="Pathogen Informatics"/>
            <person name="Doyle S."/>
        </authorList>
    </citation>
    <scope>NUCLEOTIDE SEQUENCE [LARGE SCALE GENOMIC DNA]</scope>
    <source>
        <strain evidence="2 3">NCTC9140</strain>
    </source>
</reference>
<sequence>MPCIAIMKTFADTWPQLIRQRALSPVRNTIRCCRWRRTGGSSAVANSSAVTTGRGARKSSSGCIPSRQIVAVVTEQIQNRVSNNVDYDLLCHERDNFRILVAITNAVLSRLDIDELVSEVAKEIASLLPDRRHQRGAAQRPQGEAQHLFHALS</sequence>
<name>A0A377U3G6_KLEPN</name>
<accession>A0A377U3G6</accession>